<keyword evidence="4" id="KW-0143">Chaperone</keyword>
<dbReference type="FunCoup" id="F6WQJ1">
    <property type="interactions" value="552"/>
</dbReference>
<organism evidence="11 12">
    <name type="scientific">Ciona intestinalis</name>
    <name type="common">Transparent sea squirt</name>
    <name type="synonym">Ascidia intestinalis</name>
    <dbReference type="NCBI Taxonomy" id="7719"/>
    <lineage>
        <taxon>Eukaryota</taxon>
        <taxon>Metazoa</taxon>
        <taxon>Chordata</taxon>
        <taxon>Tunicata</taxon>
        <taxon>Ascidiacea</taxon>
        <taxon>Phlebobranchia</taxon>
        <taxon>Cionidae</taxon>
        <taxon>Ciona</taxon>
    </lineage>
</organism>
<reference evidence="12" key="1">
    <citation type="journal article" date="2002" name="Science">
        <title>The draft genome of Ciona intestinalis: insights into chordate and vertebrate origins.</title>
        <authorList>
            <person name="Dehal P."/>
            <person name="Satou Y."/>
            <person name="Campbell R.K."/>
            <person name="Chapman J."/>
            <person name="Degnan B."/>
            <person name="De Tomaso A."/>
            <person name="Davidson B."/>
            <person name="Di Gregorio A."/>
            <person name="Gelpke M."/>
            <person name="Goodstein D.M."/>
            <person name="Harafuji N."/>
            <person name="Hastings K.E."/>
            <person name="Ho I."/>
            <person name="Hotta K."/>
            <person name="Huang W."/>
            <person name="Kawashima T."/>
            <person name="Lemaire P."/>
            <person name="Martinez D."/>
            <person name="Meinertzhagen I.A."/>
            <person name="Necula S."/>
            <person name="Nonaka M."/>
            <person name="Putnam N."/>
            <person name="Rash S."/>
            <person name="Saiga H."/>
            <person name="Satake M."/>
            <person name="Terry A."/>
            <person name="Yamada L."/>
            <person name="Wang H.G."/>
            <person name="Awazu S."/>
            <person name="Azumi K."/>
            <person name="Boore J."/>
            <person name="Branno M."/>
            <person name="Chin-Bow S."/>
            <person name="DeSantis R."/>
            <person name="Doyle S."/>
            <person name="Francino P."/>
            <person name="Keys D.N."/>
            <person name="Haga S."/>
            <person name="Hayashi H."/>
            <person name="Hino K."/>
            <person name="Imai K.S."/>
            <person name="Inaba K."/>
            <person name="Kano S."/>
            <person name="Kobayashi K."/>
            <person name="Kobayashi M."/>
            <person name="Lee B.I."/>
            <person name="Makabe K.W."/>
            <person name="Manohar C."/>
            <person name="Matassi G."/>
            <person name="Medina M."/>
            <person name="Mochizuki Y."/>
            <person name="Mount S."/>
            <person name="Morishita T."/>
            <person name="Miura S."/>
            <person name="Nakayama A."/>
            <person name="Nishizaka S."/>
            <person name="Nomoto H."/>
            <person name="Ohta F."/>
            <person name="Oishi K."/>
            <person name="Rigoutsos I."/>
            <person name="Sano M."/>
            <person name="Sasaki A."/>
            <person name="Sasakura Y."/>
            <person name="Shoguchi E."/>
            <person name="Shin-i T."/>
            <person name="Spagnuolo A."/>
            <person name="Stainier D."/>
            <person name="Suzuki M.M."/>
            <person name="Tassy O."/>
            <person name="Takatori N."/>
            <person name="Tokuoka M."/>
            <person name="Yagi K."/>
            <person name="Yoshizaki F."/>
            <person name="Wada S."/>
            <person name="Zhang C."/>
            <person name="Hyatt P.D."/>
            <person name="Larimer F."/>
            <person name="Detter C."/>
            <person name="Doggett N."/>
            <person name="Glavina T."/>
            <person name="Hawkins T."/>
            <person name="Richardson P."/>
            <person name="Lucas S."/>
            <person name="Kohara Y."/>
            <person name="Levine M."/>
            <person name="Satoh N."/>
            <person name="Rokhsar D.S."/>
        </authorList>
    </citation>
    <scope>NUCLEOTIDE SEQUENCE [LARGE SCALE GENOMIC DNA]</scope>
</reference>
<dbReference type="SMART" id="SM00271">
    <property type="entry name" value="DnaJ"/>
    <property type="match status" value="1"/>
</dbReference>
<protein>
    <recommendedName>
        <fullName evidence="7">DnaJ homolog subfamily C member 17</fullName>
    </recommendedName>
</protein>
<proteinExistence type="predicted"/>
<evidence type="ECO:0000313" key="12">
    <source>
        <dbReference type="Proteomes" id="UP000008144"/>
    </source>
</evidence>
<dbReference type="FunFam" id="1.10.287.110:FF:000059">
    <property type="entry name" value="dnaJ homolog subfamily C member 17"/>
    <property type="match status" value="1"/>
</dbReference>
<evidence type="ECO:0000259" key="10">
    <source>
        <dbReference type="PROSITE" id="PS50076"/>
    </source>
</evidence>
<dbReference type="InterPro" id="IPR012677">
    <property type="entry name" value="Nucleotide-bd_a/b_plait_sf"/>
</dbReference>
<dbReference type="Gene3D" id="3.30.70.330">
    <property type="match status" value="1"/>
</dbReference>
<evidence type="ECO:0000256" key="4">
    <source>
        <dbReference type="ARBA" id="ARBA00023186"/>
    </source>
</evidence>
<dbReference type="Gene3D" id="1.10.287.110">
    <property type="entry name" value="DnaJ domain"/>
    <property type="match status" value="1"/>
</dbReference>
<feature type="domain" description="J" evidence="10">
    <location>
        <begin position="14"/>
        <end position="79"/>
    </location>
</feature>
<evidence type="ECO:0000313" key="11">
    <source>
        <dbReference type="Ensembl" id="ENSCINP00000011771.3"/>
    </source>
</evidence>
<dbReference type="PRINTS" id="PR00625">
    <property type="entry name" value="JDOMAIN"/>
</dbReference>
<reference evidence="11" key="3">
    <citation type="submission" date="2025-09" db="UniProtKB">
        <authorList>
            <consortium name="Ensembl"/>
        </authorList>
    </citation>
    <scope>IDENTIFICATION</scope>
</reference>
<dbReference type="AlphaFoldDB" id="F6WQJ1"/>
<dbReference type="HOGENOM" id="CLU_045732_1_0_1"/>
<gene>
    <name evidence="11" type="primary">LOC100183726</name>
</gene>
<dbReference type="CDD" id="cd12429">
    <property type="entry name" value="RRM_DNAJC17"/>
    <property type="match status" value="1"/>
</dbReference>
<dbReference type="Proteomes" id="UP000008144">
    <property type="component" value="Unassembled WGS sequence"/>
</dbReference>
<dbReference type="PANTHER" id="PTHR44313:SF1">
    <property type="entry name" value="DNAJ HOMOLOG SUBFAMILY C MEMBER 17"/>
    <property type="match status" value="1"/>
</dbReference>
<dbReference type="PANTHER" id="PTHR44313">
    <property type="entry name" value="DNAJ HOMOLOG SUBFAMILY C MEMBER 17"/>
    <property type="match status" value="1"/>
</dbReference>
<dbReference type="SUPFAM" id="SSF54928">
    <property type="entry name" value="RNA-binding domain, RBD"/>
    <property type="match status" value="1"/>
</dbReference>
<evidence type="ECO:0000256" key="6">
    <source>
        <dbReference type="ARBA" id="ARBA00053783"/>
    </source>
</evidence>
<dbReference type="SUPFAM" id="SSF46565">
    <property type="entry name" value="Chaperone J-domain"/>
    <property type="match status" value="1"/>
</dbReference>
<evidence type="ECO:0000256" key="7">
    <source>
        <dbReference type="ARBA" id="ARBA00074360"/>
    </source>
</evidence>
<dbReference type="STRING" id="7719.ENSCINP00000011771"/>
<dbReference type="Pfam" id="PF00226">
    <property type="entry name" value="DnaJ"/>
    <property type="match status" value="1"/>
</dbReference>
<keyword evidence="8" id="KW-0175">Coiled coil</keyword>
<feature type="region of interest" description="Disordered" evidence="9">
    <location>
        <begin position="240"/>
        <end position="266"/>
    </location>
</feature>
<dbReference type="GO" id="GO:0005681">
    <property type="term" value="C:spliceosomal complex"/>
    <property type="evidence" value="ECO:0000318"/>
    <property type="project" value="GO_Central"/>
</dbReference>
<dbReference type="GeneTree" id="ENSGT00940000155132"/>
<dbReference type="InterPro" id="IPR001623">
    <property type="entry name" value="DnaJ_domain"/>
</dbReference>
<evidence type="ECO:0000256" key="2">
    <source>
        <dbReference type="ARBA" id="ARBA00004496"/>
    </source>
</evidence>
<dbReference type="Ensembl" id="ENSCINT00000011771.3">
    <property type="protein sequence ID" value="ENSCINP00000011771.3"/>
    <property type="gene ID" value="ENSCING00000005697.3"/>
</dbReference>
<dbReference type="GO" id="GO:0005737">
    <property type="term" value="C:cytoplasm"/>
    <property type="evidence" value="ECO:0007669"/>
    <property type="project" value="UniProtKB-SubCell"/>
</dbReference>
<dbReference type="GO" id="GO:0003676">
    <property type="term" value="F:nucleic acid binding"/>
    <property type="evidence" value="ECO:0007669"/>
    <property type="project" value="InterPro"/>
</dbReference>
<dbReference type="InterPro" id="IPR034254">
    <property type="entry name" value="DNAJC17_RRM"/>
</dbReference>
<dbReference type="PROSITE" id="PS50076">
    <property type="entry name" value="DNAJ_2"/>
    <property type="match status" value="1"/>
</dbReference>
<evidence type="ECO:0000256" key="8">
    <source>
        <dbReference type="SAM" id="Coils"/>
    </source>
</evidence>
<dbReference type="InterPro" id="IPR036869">
    <property type="entry name" value="J_dom_sf"/>
</dbReference>
<keyword evidence="5" id="KW-0539">Nucleus</keyword>
<keyword evidence="3" id="KW-0963">Cytoplasm</keyword>
<accession>F6WQJ1</accession>
<reference evidence="11" key="2">
    <citation type="submission" date="2025-08" db="UniProtKB">
        <authorList>
            <consortium name="Ensembl"/>
        </authorList>
    </citation>
    <scope>IDENTIFICATION</scope>
</reference>
<dbReference type="InterPro" id="IPR052094">
    <property type="entry name" value="Pre-mRNA-splicing_ERAD"/>
</dbReference>
<comment type="subcellular location">
    <subcellularLocation>
        <location evidence="2">Cytoplasm</location>
    </subcellularLocation>
    <subcellularLocation>
        <location evidence="1">Nucleus</location>
    </subcellularLocation>
</comment>
<sequence>MTNNKKKDDIMKLDLYKLLEIAEDVTPKQIKKAYRAKALKCHPDKNPDNPKAAETFHQLSQALEILSDVGARAAYDHVLRARRAAKERTQQLDAKRRKVKEDLEAREQAADQIEKKQAKTNLKHEIERLRDEGSRILEEEQRYMREQMKKEESTLIHNDQPKEPARLKLKWRSLKEDENNGGYNEDMLKKMFSKYCNVNGLILSKKKGSAIIELADAKAAELAKSVELGLPSNQLRISWLSGKPNTAPPSELPKHFSDPPGGMGGA</sequence>
<dbReference type="GO" id="GO:0000390">
    <property type="term" value="P:spliceosomal complex disassembly"/>
    <property type="evidence" value="ECO:0000318"/>
    <property type="project" value="GO_Central"/>
</dbReference>
<feature type="coiled-coil region" evidence="8">
    <location>
        <begin position="82"/>
        <end position="139"/>
    </location>
</feature>
<evidence type="ECO:0000256" key="9">
    <source>
        <dbReference type="SAM" id="MobiDB-lite"/>
    </source>
</evidence>
<keyword evidence="12" id="KW-1185">Reference proteome</keyword>
<dbReference type="CDD" id="cd06257">
    <property type="entry name" value="DnaJ"/>
    <property type="match status" value="1"/>
</dbReference>
<dbReference type="InterPro" id="IPR035979">
    <property type="entry name" value="RBD_domain_sf"/>
</dbReference>
<evidence type="ECO:0000256" key="1">
    <source>
        <dbReference type="ARBA" id="ARBA00004123"/>
    </source>
</evidence>
<evidence type="ECO:0000256" key="5">
    <source>
        <dbReference type="ARBA" id="ARBA00023242"/>
    </source>
</evidence>
<dbReference type="OMA" id="NPLHFQW"/>
<name>F6WQJ1_CIOIN</name>
<dbReference type="InParanoid" id="F6WQJ1"/>
<comment type="function">
    <text evidence="6">May negatively affect PAX8-induced thyroglobulin/TG transcription.</text>
</comment>
<evidence type="ECO:0000256" key="3">
    <source>
        <dbReference type="ARBA" id="ARBA00022490"/>
    </source>
</evidence>